<comment type="caution">
    <text evidence="2">The sequence shown here is derived from an EMBL/GenBank/DDBJ whole genome shotgun (WGS) entry which is preliminary data.</text>
</comment>
<evidence type="ECO:0000256" key="1">
    <source>
        <dbReference type="SAM" id="MobiDB-lite"/>
    </source>
</evidence>
<dbReference type="AlphaFoldDB" id="V9F8L5"/>
<sequence>MEKGKRQISKKTQTTRYKLSPSQTYLLAKKFCATRSKGKRAHPERLHAQDGYVVVMMRMALQQQQVIYCGRGKTRGYLEQELANRDVEHELEIAKLKAETQRLSQAHPTYSAKATQTVDIGNLDEKKDVLAKKKAGLKKKESALSKREDELKEK</sequence>
<evidence type="ECO:0000313" key="3">
    <source>
        <dbReference type="Proteomes" id="UP000018721"/>
    </source>
</evidence>
<proteinExistence type="predicted"/>
<gene>
    <name evidence="2" type="ORF">F443_08024</name>
</gene>
<dbReference type="Proteomes" id="UP000018721">
    <property type="component" value="Unassembled WGS sequence"/>
</dbReference>
<dbReference type="OrthoDB" id="10376128at2759"/>
<accession>V9F8L5</accession>
<protein>
    <submittedName>
        <fullName evidence="2">Uncharacterized protein</fullName>
    </submittedName>
</protein>
<reference evidence="2 3" key="1">
    <citation type="submission" date="2013-11" db="EMBL/GenBank/DDBJ databases">
        <title>The Genome Sequence of Phytophthora parasitica P1569.</title>
        <authorList>
            <consortium name="The Broad Institute Genomics Platform"/>
            <person name="Russ C."/>
            <person name="Tyler B."/>
            <person name="Panabieres F."/>
            <person name="Shan W."/>
            <person name="Tripathy S."/>
            <person name="Grunwald N."/>
            <person name="Machado M."/>
            <person name="Johnson C.S."/>
            <person name="Arredondo F."/>
            <person name="Hong C."/>
            <person name="Coffey M."/>
            <person name="Young S.K."/>
            <person name="Zeng Q."/>
            <person name="Gargeya S."/>
            <person name="Fitzgerald M."/>
            <person name="Abouelleil A."/>
            <person name="Alvarado L."/>
            <person name="Chapman S.B."/>
            <person name="Gainer-Dewar J."/>
            <person name="Goldberg J."/>
            <person name="Griggs A."/>
            <person name="Gujja S."/>
            <person name="Hansen M."/>
            <person name="Howarth C."/>
            <person name="Imamovic A."/>
            <person name="Ireland A."/>
            <person name="Larimer J."/>
            <person name="McCowan C."/>
            <person name="Murphy C."/>
            <person name="Pearson M."/>
            <person name="Poon T.W."/>
            <person name="Priest M."/>
            <person name="Roberts A."/>
            <person name="Saif S."/>
            <person name="Shea T."/>
            <person name="Sykes S."/>
            <person name="Wortman J."/>
            <person name="Nusbaum C."/>
            <person name="Birren B."/>
        </authorList>
    </citation>
    <scope>NUCLEOTIDE SEQUENCE [LARGE SCALE GENOMIC DNA]</scope>
    <source>
        <strain evidence="2 3">P1569</strain>
    </source>
</reference>
<dbReference type="HOGENOM" id="CLU_1707758_0_0_1"/>
<feature type="region of interest" description="Disordered" evidence="1">
    <location>
        <begin position="134"/>
        <end position="154"/>
    </location>
</feature>
<organism evidence="2 3">
    <name type="scientific">Phytophthora nicotianae P1569</name>
    <dbReference type="NCBI Taxonomy" id="1317065"/>
    <lineage>
        <taxon>Eukaryota</taxon>
        <taxon>Sar</taxon>
        <taxon>Stramenopiles</taxon>
        <taxon>Oomycota</taxon>
        <taxon>Peronosporomycetes</taxon>
        <taxon>Peronosporales</taxon>
        <taxon>Peronosporaceae</taxon>
        <taxon>Phytophthora</taxon>
    </lineage>
</organism>
<name>V9F8L5_PHYNI</name>
<keyword evidence="3" id="KW-1185">Reference proteome</keyword>
<dbReference type="EMBL" id="ANIZ01001391">
    <property type="protein sequence ID" value="ETI47825.1"/>
    <property type="molecule type" value="Genomic_DNA"/>
</dbReference>
<feature type="compositionally biased region" description="Basic and acidic residues" evidence="1">
    <location>
        <begin position="138"/>
        <end position="154"/>
    </location>
</feature>
<evidence type="ECO:0000313" key="2">
    <source>
        <dbReference type="EMBL" id="ETI47825.1"/>
    </source>
</evidence>